<dbReference type="PANTHER" id="PTHR11736">
    <property type="entry name" value="MELANOMA-ASSOCIATED ANTIGEN MAGE ANTIGEN"/>
    <property type="match status" value="1"/>
</dbReference>
<comment type="caution">
    <text evidence="2">The sequence shown here is derived from an EMBL/GenBank/DDBJ whole genome shotgun (WGS) entry which is preliminary data.</text>
</comment>
<dbReference type="Gene3D" id="1.10.10.1200">
    <property type="entry name" value="MAGE homology domain, winged helix WH1 motif"/>
    <property type="match status" value="1"/>
</dbReference>
<protein>
    <recommendedName>
        <fullName evidence="1">MAGE domain-containing protein</fullName>
    </recommendedName>
</protein>
<feature type="domain" description="MAGE" evidence="1">
    <location>
        <begin position="3"/>
        <end position="209"/>
    </location>
</feature>
<dbReference type="GO" id="GO:0005634">
    <property type="term" value="C:nucleus"/>
    <property type="evidence" value="ECO:0007669"/>
    <property type="project" value="TreeGrafter"/>
</dbReference>
<dbReference type="PROSITE" id="PS50838">
    <property type="entry name" value="MAGE"/>
    <property type="match status" value="1"/>
</dbReference>
<dbReference type="Gene3D" id="1.10.10.1210">
    <property type="entry name" value="MAGE homology domain, winged helix WH2 motif"/>
    <property type="match status" value="1"/>
</dbReference>
<dbReference type="Proteomes" id="UP000822688">
    <property type="component" value="Chromosome 7"/>
</dbReference>
<dbReference type="InterPro" id="IPR037445">
    <property type="entry name" value="MAGE"/>
</dbReference>
<reference evidence="2" key="1">
    <citation type="submission" date="2020-06" db="EMBL/GenBank/DDBJ databases">
        <title>WGS assembly of Ceratodon purpureus strain R40.</title>
        <authorList>
            <person name="Carey S.B."/>
            <person name="Jenkins J."/>
            <person name="Shu S."/>
            <person name="Lovell J.T."/>
            <person name="Sreedasyam A."/>
            <person name="Maumus F."/>
            <person name="Tiley G.P."/>
            <person name="Fernandez-Pozo N."/>
            <person name="Barry K."/>
            <person name="Chen C."/>
            <person name="Wang M."/>
            <person name="Lipzen A."/>
            <person name="Daum C."/>
            <person name="Saski C.A."/>
            <person name="Payton A.C."/>
            <person name="Mcbreen J.C."/>
            <person name="Conrad R.E."/>
            <person name="Kollar L.M."/>
            <person name="Olsson S."/>
            <person name="Huttunen S."/>
            <person name="Landis J.B."/>
            <person name="Wickett N.J."/>
            <person name="Johnson M.G."/>
            <person name="Rensing S.A."/>
            <person name="Grimwood J."/>
            <person name="Schmutz J."/>
            <person name="Mcdaniel S.F."/>
        </authorList>
    </citation>
    <scope>NUCLEOTIDE SEQUENCE</scope>
    <source>
        <strain evidence="2">R40</strain>
    </source>
</reference>
<organism evidence="2 3">
    <name type="scientific">Ceratodon purpureus</name>
    <name type="common">Fire moss</name>
    <name type="synonym">Dicranum purpureum</name>
    <dbReference type="NCBI Taxonomy" id="3225"/>
    <lineage>
        <taxon>Eukaryota</taxon>
        <taxon>Viridiplantae</taxon>
        <taxon>Streptophyta</taxon>
        <taxon>Embryophyta</taxon>
        <taxon>Bryophyta</taxon>
        <taxon>Bryophytina</taxon>
        <taxon>Bryopsida</taxon>
        <taxon>Dicranidae</taxon>
        <taxon>Pseudoditrichales</taxon>
        <taxon>Ditrichaceae</taxon>
        <taxon>Ceratodon</taxon>
    </lineage>
</organism>
<dbReference type="PANTHER" id="PTHR11736:SF14">
    <property type="entry name" value="NSE3 HOMOLOG, SMC5-SMC6 COMPLEX COMPONENT"/>
    <property type="match status" value="1"/>
</dbReference>
<dbReference type="AlphaFoldDB" id="A0A8T0H7D9"/>
<proteinExistence type="predicted"/>
<dbReference type="EMBL" id="CM026428">
    <property type="protein sequence ID" value="KAG0567856.1"/>
    <property type="molecule type" value="Genomic_DNA"/>
</dbReference>
<dbReference type="Pfam" id="PF01454">
    <property type="entry name" value="MAGE"/>
    <property type="match status" value="1"/>
</dbReference>
<dbReference type="InterPro" id="IPR041899">
    <property type="entry name" value="MAGE_WH2"/>
</dbReference>
<dbReference type="InterPro" id="IPR041898">
    <property type="entry name" value="MAGE_WH1"/>
</dbReference>
<dbReference type="SMART" id="SM01373">
    <property type="entry name" value="MAGE"/>
    <property type="match status" value="1"/>
</dbReference>
<name>A0A8T0H7D9_CERPU</name>
<accession>A0A8T0H7D9</accession>
<sequence>MEVDKLTAEVVRFMLFKSYKQPNVPVKREDLVALISENYKQRSLPGTVISNAQAKLKAIFGLEMVELHLTRQSKGNKNSASQAPAGDVKVYVLKSLVSEERCKKYIETKATAAPMGFAVVVVGILQLAGDRVPEETLWTQLKRMGINEFDNSHPMFGNIKEAITTLVKQRYIRKEKVSSSEGDTWVYDLAERALDERFKNEVQTFIGKIVNAAGDGR</sequence>
<gene>
    <name evidence="2" type="ORF">KC19_7G167100</name>
</gene>
<dbReference type="InterPro" id="IPR002190">
    <property type="entry name" value="MHD_dom"/>
</dbReference>
<evidence type="ECO:0000259" key="1">
    <source>
        <dbReference type="PROSITE" id="PS50838"/>
    </source>
</evidence>
<evidence type="ECO:0000313" key="3">
    <source>
        <dbReference type="Proteomes" id="UP000822688"/>
    </source>
</evidence>
<keyword evidence="3" id="KW-1185">Reference proteome</keyword>
<evidence type="ECO:0000313" key="2">
    <source>
        <dbReference type="EMBL" id="KAG0567856.1"/>
    </source>
</evidence>